<reference evidence="6 7" key="1">
    <citation type="submission" date="2024-08" db="EMBL/GenBank/DDBJ databases">
        <title>Gnathostoma spinigerum genome.</title>
        <authorList>
            <person name="Gonzalez-Bertolin B."/>
            <person name="Monzon S."/>
            <person name="Zaballos A."/>
            <person name="Jimenez P."/>
            <person name="Dekumyoy P."/>
            <person name="Varona S."/>
            <person name="Cuesta I."/>
            <person name="Sumanam S."/>
            <person name="Adisakwattana P."/>
            <person name="Gasser R.B."/>
            <person name="Hernandez-Gonzalez A."/>
            <person name="Young N.D."/>
            <person name="Perteguer M.J."/>
        </authorList>
    </citation>
    <scope>NUCLEOTIDE SEQUENCE [LARGE SCALE GENOMIC DNA]</scope>
    <source>
        <strain evidence="6">AL3</strain>
        <tissue evidence="6">Liver</tissue>
    </source>
</reference>
<comment type="caution">
    <text evidence="6">The sequence shown here is derived from an EMBL/GenBank/DDBJ whole genome shotgun (WGS) entry which is preliminary data.</text>
</comment>
<organism evidence="6 7">
    <name type="scientific">Gnathostoma spinigerum</name>
    <dbReference type="NCBI Taxonomy" id="75299"/>
    <lineage>
        <taxon>Eukaryota</taxon>
        <taxon>Metazoa</taxon>
        <taxon>Ecdysozoa</taxon>
        <taxon>Nematoda</taxon>
        <taxon>Chromadorea</taxon>
        <taxon>Rhabditida</taxon>
        <taxon>Spirurina</taxon>
        <taxon>Gnathostomatomorpha</taxon>
        <taxon>Gnathostomatoidea</taxon>
        <taxon>Gnathostomatidae</taxon>
        <taxon>Gnathostoma</taxon>
    </lineage>
</organism>
<feature type="region of interest" description="Disordered" evidence="4">
    <location>
        <begin position="50"/>
        <end position="71"/>
    </location>
</feature>
<accession>A0ABD6EVA1</accession>
<dbReference type="InterPro" id="IPR004223">
    <property type="entry name" value="VitB12-dep_Met_synth_activ_dom"/>
</dbReference>
<proteinExistence type="predicted"/>
<dbReference type="InterPro" id="IPR050554">
    <property type="entry name" value="Met_Synthase/Corrinoid"/>
</dbReference>
<keyword evidence="2" id="KW-0170">Cobalt</keyword>
<evidence type="ECO:0000313" key="7">
    <source>
        <dbReference type="Proteomes" id="UP001608902"/>
    </source>
</evidence>
<evidence type="ECO:0000313" key="6">
    <source>
        <dbReference type="EMBL" id="MFH4983733.1"/>
    </source>
</evidence>
<name>A0ABD6EVA1_9BILA</name>
<dbReference type="Proteomes" id="UP001608902">
    <property type="component" value="Unassembled WGS sequence"/>
</dbReference>
<dbReference type="Pfam" id="PF02965">
    <property type="entry name" value="Met_synt_B12"/>
    <property type="match status" value="1"/>
</dbReference>
<dbReference type="GO" id="GO:0032259">
    <property type="term" value="P:methylation"/>
    <property type="evidence" value="ECO:0007669"/>
    <property type="project" value="UniProtKB-KW"/>
</dbReference>
<dbReference type="AlphaFoldDB" id="A0ABD6EVA1"/>
<dbReference type="GO" id="GO:0046872">
    <property type="term" value="F:metal ion binding"/>
    <property type="evidence" value="ECO:0007669"/>
    <property type="project" value="UniProtKB-KW"/>
</dbReference>
<keyword evidence="1" id="KW-0479">Metal-binding</keyword>
<dbReference type="SUPFAM" id="SSF56507">
    <property type="entry name" value="Methionine synthase activation domain-like"/>
    <property type="match status" value="1"/>
</dbReference>
<keyword evidence="3" id="KW-0808">Transferase</keyword>
<dbReference type="GO" id="GO:0008168">
    <property type="term" value="F:methyltransferase activity"/>
    <property type="evidence" value="ECO:0007669"/>
    <property type="project" value="UniProtKB-KW"/>
</dbReference>
<dbReference type="PROSITE" id="PS50974">
    <property type="entry name" value="ADOMET_ACTIVATION"/>
    <property type="match status" value="1"/>
</dbReference>
<dbReference type="PANTHER" id="PTHR45833">
    <property type="entry name" value="METHIONINE SYNTHASE"/>
    <property type="match status" value="1"/>
</dbReference>
<evidence type="ECO:0000256" key="2">
    <source>
        <dbReference type="ARBA" id="ARBA00023285"/>
    </source>
</evidence>
<keyword evidence="3" id="KW-0489">Methyltransferase</keyword>
<dbReference type="Gene3D" id="3.10.196.10">
    <property type="entry name" value="Vitamin B12-dependent methionine synthase, activation domain"/>
    <property type="match status" value="1"/>
</dbReference>
<gene>
    <name evidence="6" type="ORF">AB6A40_010442</name>
</gene>
<evidence type="ECO:0000256" key="1">
    <source>
        <dbReference type="ARBA" id="ARBA00022723"/>
    </source>
</evidence>
<evidence type="ECO:0000256" key="4">
    <source>
        <dbReference type="SAM" id="MobiDB-lite"/>
    </source>
</evidence>
<evidence type="ECO:0000256" key="3">
    <source>
        <dbReference type="PROSITE-ProRule" id="PRU00346"/>
    </source>
</evidence>
<dbReference type="EMBL" id="JBGFUD010013515">
    <property type="protein sequence ID" value="MFH4983733.1"/>
    <property type="molecule type" value="Genomic_DNA"/>
</dbReference>
<feature type="compositionally biased region" description="Basic and acidic residues" evidence="4">
    <location>
        <begin position="50"/>
        <end position="60"/>
    </location>
</feature>
<feature type="domain" description="AdoMet activation" evidence="5">
    <location>
        <begin position="1"/>
        <end position="71"/>
    </location>
</feature>
<dbReference type="PANTHER" id="PTHR45833:SF1">
    <property type="entry name" value="METHIONINE SYNTHASE"/>
    <property type="match status" value="1"/>
</dbReference>
<protein>
    <recommendedName>
        <fullName evidence="5">AdoMet activation domain-containing protein</fullName>
    </recommendedName>
</protein>
<keyword evidence="7" id="KW-1185">Reference proteome</keyword>
<sequence>MNRLCFLQLTDSYSMNPAASVSGLYFANPKSEYFCVGKIDRDQVKDYATRKNQTPEETEKWLNPTLGYNPD</sequence>
<evidence type="ECO:0000259" key="5">
    <source>
        <dbReference type="PROSITE" id="PS50974"/>
    </source>
</evidence>
<dbReference type="InterPro" id="IPR037010">
    <property type="entry name" value="VitB12-dep_Met_synth_activ_sf"/>
</dbReference>